<protein>
    <submittedName>
        <fullName evidence="2">Abi family protein</fullName>
    </submittedName>
</protein>
<evidence type="ECO:0000313" key="2">
    <source>
        <dbReference type="EMBL" id="NBI35317.1"/>
    </source>
</evidence>
<sequence length="330" mass="36848">MVENSGRIEDARAEGTSCVDDASGNPSAILLYGHPSYKPICDALRDEGFRDCDTMEARYLLTRVSIEHLAPYLRFVKRCGISPMPGVKAANEVLTLDRRFQSSLFKYIGIFESQVKAQYSHWMLCEHGAFAHEDPELFRNRGKYNEAMNSYEREARIRKKLGKNAVVHLPIGEACECMTLGTVTKLLSNTADPVVTGRVSRSFGVSKNDLDSWSRTIANVRNICAHYDNYIVRKQIPTQPLAIRGLETGDCGTGNPFYVALLVIRLLSERGCGAKDSNLMYAERMVSEVGDVLGSFLSKFPELQDALGIPDGYGQMMEHAAECENMRWVP</sequence>
<accession>A0A7C9JSQ0</accession>
<dbReference type="AlphaFoldDB" id="A0A7C9JSQ0"/>
<organism evidence="2">
    <name type="scientific">Muribaculaceae bacterium Z82</name>
    <dbReference type="NCBI Taxonomy" id="2304548"/>
    <lineage>
        <taxon>Bacteria</taxon>
        <taxon>Pseudomonadati</taxon>
        <taxon>Bacteroidota</taxon>
        <taxon>Bacteroidia</taxon>
        <taxon>Bacteroidales</taxon>
        <taxon>Muribaculaceae</taxon>
    </lineage>
</organism>
<feature type="region of interest" description="Disordered" evidence="1">
    <location>
        <begin position="1"/>
        <end position="20"/>
    </location>
</feature>
<reference evidence="2" key="1">
    <citation type="submission" date="2018-08" db="EMBL/GenBank/DDBJ databases">
        <title>Murine metabolic-syndrome-specific gut microbial biobank.</title>
        <authorList>
            <person name="Liu C."/>
        </authorList>
    </citation>
    <scope>NUCLEOTIDE SEQUENCE [LARGE SCALE GENOMIC DNA]</scope>
    <source>
        <strain evidence="2">Z82</strain>
    </source>
</reference>
<gene>
    <name evidence="2" type="ORF">D1639_09820</name>
</gene>
<dbReference type="EMBL" id="QWKH01000101">
    <property type="protein sequence ID" value="NBI35317.1"/>
    <property type="molecule type" value="Genomic_DNA"/>
</dbReference>
<feature type="compositionally biased region" description="Basic and acidic residues" evidence="1">
    <location>
        <begin position="1"/>
        <end position="13"/>
    </location>
</feature>
<evidence type="ECO:0000256" key="1">
    <source>
        <dbReference type="SAM" id="MobiDB-lite"/>
    </source>
</evidence>
<proteinExistence type="predicted"/>
<comment type="caution">
    <text evidence="2">The sequence shown here is derived from an EMBL/GenBank/DDBJ whole genome shotgun (WGS) entry which is preliminary data.</text>
</comment>
<name>A0A7C9JSQ0_9BACT</name>
<dbReference type="Pfam" id="PF07751">
    <property type="entry name" value="Abi_2"/>
    <property type="match status" value="1"/>
</dbReference>
<dbReference type="InterPro" id="IPR011664">
    <property type="entry name" value="Abi_system_AbiD/AbiF-like"/>
</dbReference>